<comment type="caution">
    <text evidence="2">The sequence shown here is derived from an EMBL/GenBank/DDBJ whole genome shotgun (WGS) entry which is preliminary data.</text>
</comment>
<dbReference type="SUPFAM" id="SSF52047">
    <property type="entry name" value="RNI-like"/>
    <property type="match status" value="1"/>
</dbReference>
<gene>
    <name evidence="2" type="ORF">TL16_g07662</name>
</gene>
<proteinExistence type="predicted"/>
<dbReference type="Proteomes" id="UP001162640">
    <property type="component" value="Unassembled WGS sequence"/>
</dbReference>
<sequence>MRSSLDSLMDEDYGSDGEEDVEEMDGTTIRPEWADIKTFVKLYSPDKASCKRYEVGMASANIKADMKVLEFLYTPSAHANCLKLGNRVMQTAELDLLGRLFSTQWHHACKLRELHLDGLSIRDKDVKCLAKYLGDFETLEVLSLNHNLITDTGAKILSDGECVHRAKRGCVGCREGANI</sequence>
<dbReference type="AlphaFoldDB" id="A0A9W7AUI7"/>
<dbReference type="EMBL" id="BLQM01000244">
    <property type="protein sequence ID" value="GMH78089.1"/>
    <property type="molecule type" value="Genomic_DNA"/>
</dbReference>
<evidence type="ECO:0000256" key="1">
    <source>
        <dbReference type="SAM" id="MobiDB-lite"/>
    </source>
</evidence>
<protein>
    <submittedName>
        <fullName evidence="2">Uncharacterized protein</fullName>
    </submittedName>
</protein>
<accession>A0A9W7AUI7</accession>
<evidence type="ECO:0000313" key="3">
    <source>
        <dbReference type="Proteomes" id="UP001162640"/>
    </source>
</evidence>
<evidence type="ECO:0000313" key="2">
    <source>
        <dbReference type="EMBL" id="GMH78089.1"/>
    </source>
</evidence>
<dbReference type="Gene3D" id="3.80.10.10">
    <property type="entry name" value="Ribonuclease Inhibitor"/>
    <property type="match status" value="1"/>
</dbReference>
<feature type="compositionally biased region" description="Acidic residues" evidence="1">
    <location>
        <begin position="8"/>
        <end position="25"/>
    </location>
</feature>
<reference evidence="3" key="1">
    <citation type="journal article" date="2023" name="Commun. Biol.">
        <title>Genome analysis of Parmales, the sister group of diatoms, reveals the evolutionary specialization of diatoms from phago-mixotrophs to photoautotrophs.</title>
        <authorList>
            <person name="Ban H."/>
            <person name="Sato S."/>
            <person name="Yoshikawa S."/>
            <person name="Yamada K."/>
            <person name="Nakamura Y."/>
            <person name="Ichinomiya M."/>
            <person name="Sato N."/>
            <person name="Blanc-Mathieu R."/>
            <person name="Endo H."/>
            <person name="Kuwata A."/>
            <person name="Ogata H."/>
        </authorList>
    </citation>
    <scope>NUCLEOTIDE SEQUENCE [LARGE SCALE GENOMIC DNA]</scope>
</reference>
<feature type="region of interest" description="Disordered" evidence="1">
    <location>
        <begin position="1"/>
        <end position="25"/>
    </location>
</feature>
<name>A0A9W7AUI7_9STRA</name>
<dbReference type="InterPro" id="IPR032675">
    <property type="entry name" value="LRR_dom_sf"/>
</dbReference>
<organism evidence="2 3">
    <name type="scientific">Triparma laevis f. inornata</name>
    <dbReference type="NCBI Taxonomy" id="1714386"/>
    <lineage>
        <taxon>Eukaryota</taxon>
        <taxon>Sar</taxon>
        <taxon>Stramenopiles</taxon>
        <taxon>Ochrophyta</taxon>
        <taxon>Bolidophyceae</taxon>
        <taxon>Parmales</taxon>
        <taxon>Triparmaceae</taxon>
        <taxon>Triparma</taxon>
    </lineage>
</organism>